<protein>
    <submittedName>
        <fullName evidence="3">Ral guanine nucleotide dissociation stimulator</fullName>
    </submittedName>
</protein>
<accession>L9KP14</accession>
<dbReference type="AlphaFoldDB" id="L9KP14"/>
<dbReference type="SUPFAM" id="SSF48366">
    <property type="entry name" value="Ras GEF"/>
    <property type="match status" value="1"/>
</dbReference>
<reference evidence="4" key="1">
    <citation type="submission" date="2012-07" db="EMBL/GenBank/DDBJ databases">
        <title>Genome of the Chinese tree shrew, a rising model animal genetically related to primates.</title>
        <authorList>
            <person name="Zhang G."/>
            <person name="Fan Y."/>
            <person name="Yao Y."/>
            <person name="Huang Z."/>
        </authorList>
    </citation>
    <scope>NUCLEOTIDE SEQUENCE [LARGE SCALE GENOMIC DNA]</scope>
</reference>
<evidence type="ECO:0000256" key="2">
    <source>
        <dbReference type="SAM" id="SignalP"/>
    </source>
</evidence>
<organism evidence="3 4">
    <name type="scientific">Tupaia chinensis</name>
    <name type="common">Chinese tree shrew</name>
    <name type="synonym">Tupaia belangeri chinensis</name>
    <dbReference type="NCBI Taxonomy" id="246437"/>
    <lineage>
        <taxon>Eukaryota</taxon>
        <taxon>Metazoa</taxon>
        <taxon>Chordata</taxon>
        <taxon>Craniata</taxon>
        <taxon>Vertebrata</taxon>
        <taxon>Euteleostomi</taxon>
        <taxon>Mammalia</taxon>
        <taxon>Eutheria</taxon>
        <taxon>Euarchontoglires</taxon>
        <taxon>Scandentia</taxon>
        <taxon>Tupaiidae</taxon>
        <taxon>Tupaia</taxon>
    </lineage>
</organism>
<feature type="signal peptide" evidence="2">
    <location>
        <begin position="1"/>
        <end position="17"/>
    </location>
</feature>
<keyword evidence="2" id="KW-0732">Signal</keyword>
<sequence length="447" mass="50075">MIFNVVLCLMKVILNHSKRVGEIEEEQRKETIFLNQGNQEEESSSEIQRLYEPCLRMPLAIWSGSLMGSGQLHHGDNHNHGWSWNGKKSMSGLREASTLWTLQAGTRHTPMDFMASDFQFSSISYFVRFLCYTQDFTTIPQFLDQTFSCPRTMGPFMVNWPNIFSMDVDGLPHVPTFKLEVAHVQVTLSGAGLEHRLHLTLAQWKCQEPSNEETHELEPAPAPAPLATPKPTLEPKSPVVKTVLCFTPKLLAEQLTHMDVMGKQKPREQVIGSEDTPVSVGSGLELEPKPMASSMSADPDKPARCPGSKVSETGLSQGEERAINLPLLLILTGGDPQLYPPEEGPPERPDEAVAERDGECAWALGRAMESGAHRHYLPMAQTVVPYLGKILMELALLDAAMCSYVDEFEKLNEIQKLQLAENRFLIEPEEQFGVWFQSMPQFSKDEK</sequence>
<keyword evidence="4" id="KW-1185">Reference proteome</keyword>
<feature type="region of interest" description="Disordered" evidence="1">
    <location>
        <begin position="290"/>
        <end position="314"/>
    </location>
</feature>
<feature type="chain" id="PRO_5003999641" evidence="2">
    <location>
        <begin position="18"/>
        <end position="447"/>
    </location>
</feature>
<proteinExistence type="predicted"/>
<evidence type="ECO:0000313" key="3">
    <source>
        <dbReference type="EMBL" id="ELW64506.1"/>
    </source>
</evidence>
<dbReference type="Proteomes" id="UP000011518">
    <property type="component" value="Unassembled WGS sequence"/>
</dbReference>
<dbReference type="InterPro" id="IPR023578">
    <property type="entry name" value="Ras_GEF_dom_sf"/>
</dbReference>
<dbReference type="InParanoid" id="L9KP14"/>
<gene>
    <name evidence="3" type="ORF">TREES_T100006621</name>
</gene>
<reference evidence="4" key="2">
    <citation type="journal article" date="2013" name="Nat. Commun.">
        <title>Genome of the Chinese tree shrew.</title>
        <authorList>
            <person name="Fan Y."/>
            <person name="Huang Z.Y."/>
            <person name="Cao C.C."/>
            <person name="Chen C.S."/>
            <person name="Chen Y.X."/>
            <person name="Fan D.D."/>
            <person name="He J."/>
            <person name="Hou H.L."/>
            <person name="Hu L."/>
            <person name="Hu X.T."/>
            <person name="Jiang X.T."/>
            <person name="Lai R."/>
            <person name="Lang Y.S."/>
            <person name="Liang B."/>
            <person name="Liao S.G."/>
            <person name="Mu D."/>
            <person name="Ma Y.Y."/>
            <person name="Niu Y.Y."/>
            <person name="Sun X.Q."/>
            <person name="Xia J.Q."/>
            <person name="Xiao J."/>
            <person name="Xiong Z.Q."/>
            <person name="Xu L."/>
            <person name="Yang L."/>
            <person name="Zhang Y."/>
            <person name="Zhao W."/>
            <person name="Zhao X.D."/>
            <person name="Zheng Y.T."/>
            <person name="Zhou J.M."/>
            <person name="Zhu Y.B."/>
            <person name="Zhang G.J."/>
            <person name="Wang J."/>
            <person name="Yao Y.G."/>
        </authorList>
    </citation>
    <scope>NUCLEOTIDE SEQUENCE [LARGE SCALE GENOMIC DNA]</scope>
</reference>
<evidence type="ECO:0000313" key="4">
    <source>
        <dbReference type="Proteomes" id="UP000011518"/>
    </source>
</evidence>
<evidence type="ECO:0000256" key="1">
    <source>
        <dbReference type="SAM" id="MobiDB-lite"/>
    </source>
</evidence>
<name>L9KP14_TUPCH</name>
<dbReference type="EMBL" id="KB320725">
    <property type="protein sequence ID" value="ELW64506.1"/>
    <property type="molecule type" value="Genomic_DNA"/>
</dbReference>